<dbReference type="OrthoDB" id="270318at2759"/>
<proteinExistence type="predicted"/>
<evidence type="ECO:0000313" key="1">
    <source>
        <dbReference type="EMBL" id="PPQ91689.1"/>
    </source>
</evidence>
<name>A0A409XLM0_PSICY</name>
<accession>A0A409XLM0</accession>
<sequence length="328" mass="36426">MKLGRALAFGRQARAKFLSNHAFKGPFKGRSLSTTDASAGPSDTHAYCREFVRKHDYDSFLTSYFYPRNAQRGFFAIKAFSAELATVQDNVSTAMIGKMRMQFWRDAIKGISEGRPPKHPIALALYETSQTSKISAYHLKRIVDARDAELQTSSHLTIDSLTSHAEATSSTVLYLLLSMLSLSSSTLSHAASHLGTAQTFATLLRALPFHAKHGRMAIPAEITAKHGVSQEDVFRHGGDAQGIEDAVFEFSTMAYDQLNTARDMLVNSEGSNGRVLKEAMPIFLAGVPVSNYLKRLEKAGFNAFDAKLERRDGLLAWQIWTSFYRKQF</sequence>
<dbReference type="EMBL" id="NHYD01001265">
    <property type="protein sequence ID" value="PPQ91689.1"/>
    <property type="molecule type" value="Genomic_DNA"/>
</dbReference>
<dbReference type="STRING" id="93625.A0A409XLM0"/>
<dbReference type="SUPFAM" id="SSF48576">
    <property type="entry name" value="Terpenoid synthases"/>
    <property type="match status" value="1"/>
</dbReference>
<dbReference type="InterPro" id="IPR002060">
    <property type="entry name" value="Squ/phyt_synthse"/>
</dbReference>
<organism evidence="1 2">
    <name type="scientific">Psilocybe cyanescens</name>
    <dbReference type="NCBI Taxonomy" id="93625"/>
    <lineage>
        <taxon>Eukaryota</taxon>
        <taxon>Fungi</taxon>
        <taxon>Dikarya</taxon>
        <taxon>Basidiomycota</taxon>
        <taxon>Agaricomycotina</taxon>
        <taxon>Agaricomycetes</taxon>
        <taxon>Agaricomycetidae</taxon>
        <taxon>Agaricales</taxon>
        <taxon>Agaricineae</taxon>
        <taxon>Strophariaceae</taxon>
        <taxon>Psilocybe</taxon>
    </lineage>
</organism>
<dbReference type="AlphaFoldDB" id="A0A409XLM0"/>
<protein>
    <submittedName>
        <fullName evidence="1">Uncharacterized protein</fullName>
    </submittedName>
</protein>
<evidence type="ECO:0000313" key="2">
    <source>
        <dbReference type="Proteomes" id="UP000283269"/>
    </source>
</evidence>
<dbReference type="Proteomes" id="UP000283269">
    <property type="component" value="Unassembled WGS sequence"/>
</dbReference>
<dbReference type="Pfam" id="PF00494">
    <property type="entry name" value="SQS_PSY"/>
    <property type="match status" value="1"/>
</dbReference>
<gene>
    <name evidence="1" type="ORF">CVT25_012902</name>
</gene>
<dbReference type="InterPro" id="IPR008949">
    <property type="entry name" value="Isoprenoid_synthase_dom_sf"/>
</dbReference>
<keyword evidence="2" id="KW-1185">Reference proteome</keyword>
<dbReference type="InParanoid" id="A0A409XLM0"/>
<dbReference type="Gene3D" id="1.10.600.10">
    <property type="entry name" value="Farnesyl Diphosphate Synthase"/>
    <property type="match status" value="1"/>
</dbReference>
<reference evidence="1 2" key="1">
    <citation type="journal article" date="2018" name="Evol. Lett.">
        <title>Horizontal gene cluster transfer increased hallucinogenic mushroom diversity.</title>
        <authorList>
            <person name="Reynolds H.T."/>
            <person name="Vijayakumar V."/>
            <person name="Gluck-Thaler E."/>
            <person name="Korotkin H.B."/>
            <person name="Matheny P.B."/>
            <person name="Slot J.C."/>
        </authorList>
    </citation>
    <scope>NUCLEOTIDE SEQUENCE [LARGE SCALE GENOMIC DNA]</scope>
    <source>
        <strain evidence="1 2">2631</strain>
    </source>
</reference>
<comment type="caution">
    <text evidence="1">The sequence shown here is derived from an EMBL/GenBank/DDBJ whole genome shotgun (WGS) entry which is preliminary data.</text>
</comment>